<keyword evidence="1" id="KW-0812">Transmembrane</keyword>
<organism evidence="2 3">
    <name type="scientific">Anaeromassilibacillus senegalensis</name>
    <dbReference type="NCBI Taxonomy" id="1673717"/>
    <lineage>
        <taxon>Bacteria</taxon>
        <taxon>Bacillati</taxon>
        <taxon>Bacillota</taxon>
        <taxon>Clostridia</taxon>
        <taxon>Eubacteriales</taxon>
        <taxon>Acutalibacteraceae</taxon>
        <taxon>Anaeromassilibacillus</taxon>
    </lineage>
</organism>
<reference evidence="2 3" key="1">
    <citation type="submission" date="2022-01" db="EMBL/GenBank/DDBJ databases">
        <title>Collection of gut derived symbiotic bacterial strains cultured from healthy donors.</title>
        <authorList>
            <person name="Lin H."/>
            <person name="Kohout C."/>
            <person name="Waligurski E."/>
            <person name="Pamer E.G."/>
        </authorList>
    </citation>
    <scope>NUCLEOTIDE SEQUENCE [LARGE SCALE GENOMIC DNA]</scope>
    <source>
        <strain evidence="2 3">DFI.7.58</strain>
    </source>
</reference>
<protein>
    <submittedName>
        <fullName evidence="2">DUF4190 domain-containing protein</fullName>
    </submittedName>
</protein>
<accession>A0ABS9MIF8</accession>
<feature type="transmembrane region" description="Helical" evidence="1">
    <location>
        <begin position="185"/>
        <end position="216"/>
    </location>
</feature>
<comment type="caution">
    <text evidence="2">The sequence shown here is derived from an EMBL/GenBank/DDBJ whole genome shotgun (WGS) entry which is preliminary data.</text>
</comment>
<evidence type="ECO:0000313" key="2">
    <source>
        <dbReference type="EMBL" id="MCG4610356.1"/>
    </source>
</evidence>
<sequence length="217" mass="22993">MSRYIADYTINKPDDLIKFIAEDFLTKEGFRQTVYKGETVWKKGVGAVSAPQFIKLQYGQGNVHLEAWIKSFGEHGVTGFYGALPKSELNSRVQTLVRLLSQEIPATQAPIPTGATAADSFAKESPTPAPVPVAVHNPTNKATISIVTGILSILTSLFIPLIGVILGIIAISTGRVGKQSTAKGLASAGFVTGIIGLVIGAAIWILNFVLSFVLAIA</sequence>
<keyword evidence="3" id="KW-1185">Reference proteome</keyword>
<name>A0ABS9MIF8_9FIRM</name>
<evidence type="ECO:0000256" key="1">
    <source>
        <dbReference type="SAM" id="Phobius"/>
    </source>
</evidence>
<keyword evidence="1" id="KW-0472">Membrane</keyword>
<dbReference type="RefSeq" id="WP_191362234.1">
    <property type="nucleotide sequence ID" value="NZ_JAKNHQ010000005.1"/>
</dbReference>
<feature type="transmembrane region" description="Helical" evidence="1">
    <location>
        <begin position="146"/>
        <end position="173"/>
    </location>
</feature>
<keyword evidence="1" id="KW-1133">Transmembrane helix</keyword>
<dbReference type="EMBL" id="JAKNHQ010000005">
    <property type="protein sequence ID" value="MCG4610356.1"/>
    <property type="molecule type" value="Genomic_DNA"/>
</dbReference>
<proteinExistence type="predicted"/>
<gene>
    <name evidence="2" type="ORF">L0P57_05355</name>
</gene>
<dbReference type="Proteomes" id="UP001298681">
    <property type="component" value="Unassembled WGS sequence"/>
</dbReference>
<evidence type="ECO:0000313" key="3">
    <source>
        <dbReference type="Proteomes" id="UP001298681"/>
    </source>
</evidence>